<dbReference type="AlphaFoldDB" id="V4GS24"/>
<dbReference type="InterPro" id="IPR028081">
    <property type="entry name" value="Leu-bd"/>
</dbReference>
<dbReference type="RefSeq" id="WP_023394956.1">
    <property type="nucleotide sequence ID" value="NZ_ASGZ01000040.1"/>
</dbReference>
<dbReference type="InterPro" id="IPR006311">
    <property type="entry name" value="TAT_signal"/>
</dbReference>
<dbReference type="STRING" id="1324957.K933_11901"/>
<dbReference type="InterPro" id="IPR000709">
    <property type="entry name" value="Leu_Ile_Val-bd"/>
</dbReference>
<evidence type="ECO:0000313" key="7">
    <source>
        <dbReference type="Proteomes" id="UP000017840"/>
    </source>
</evidence>
<evidence type="ECO:0000256" key="1">
    <source>
        <dbReference type="ARBA" id="ARBA00022448"/>
    </source>
</evidence>
<dbReference type="PANTHER" id="PTHR30483">
    <property type="entry name" value="LEUCINE-SPECIFIC-BINDING PROTEIN"/>
    <property type="match status" value="1"/>
</dbReference>
<keyword evidence="7" id="KW-1185">Reference proteome</keyword>
<dbReference type="CDD" id="cd06346">
    <property type="entry name" value="PBP1_ABC_ligand_binding-like"/>
    <property type="match status" value="1"/>
</dbReference>
<dbReference type="GO" id="GO:0006865">
    <property type="term" value="P:amino acid transport"/>
    <property type="evidence" value="ECO:0007669"/>
    <property type="project" value="UniProtKB-KW"/>
</dbReference>
<reference evidence="6 7" key="1">
    <citation type="journal article" date="2013" name="Genome Announc.">
        <title>Draft Genome Sequence of 'Candidatus Halobonum tyrrellensis' Strain G22, Isolated from the Hypersaline Waters of Lake Tyrrell, Australia.</title>
        <authorList>
            <person name="Ugalde J.A."/>
            <person name="Narasingarao P."/>
            <person name="Kuo S."/>
            <person name="Podell S."/>
            <person name="Allen E.E."/>
        </authorList>
    </citation>
    <scope>NUCLEOTIDE SEQUENCE [LARGE SCALE GENOMIC DNA]</scope>
    <source>
        <strain evidence="6 7">G22</strain>
    </source>
</reference>
<dbReference type="Gene3D" id="3.40.50.2300">
    <property type="match status" value="2"/>
</dbReference>
<accession>V4GS24</accession>
<dbReference type="PROSITE" id="PS51257">
    <property type="entry name" value="PROKAR_LIPOPROTEIN"/>
    <property type="match status" value="1"/>
</dbReference>
<dbReference type="PANTHER" id="PTHR30483:SF6">
    <property type="entry name" value="PERIPLASMIC BINDING PROTEIN OF ABC TRANSPORTER FOR NATURAL AMINO ACIDS"/>
    <property type="match status" value="1"/>
</dbReference>
<keyword evidence="1" id="KW-0813">Transport</keyword>
<comment type="caution">
    <text evidence="6">The sequence shown here is derived from an EMBL/GenBank/DDBJ whole genome shotgun (WGS) entry which is preliminary data.</text>
</comment>
<evidence type="ECO:0000256" key="4">
    <source>
        <dbReference type="SAM" id="MobiDB-lite"/>
    </source>
</evidence>
<dbReference type="InterPro" id="IPR051010">
    <property type="entry name" value="BCAA_transport"/>
</dbReference>
<keyword evidence="3" id="KW-0029">Amino-acid transport</keyword>
<gene>
    <name evidence="6" type="ORF">K933_11901</name>
</gene>
<keyword evidence="6" id="KW-0675">Receptor</keyword>
<dbReference type="Proteomes" id="UP000017840">
    <property type="component" value="Unassembled WGS sequence"/>
</dbReference>
<proteinExistence type="predicted"/>
<evidence type="ECO:0000313" key="6">
    <source>
        <dbReference type="EMBL" id="ESP87861.1"/>
    </source>
</evidence>
<dbReference type="Pfam" id="PF13458">
    <property type="entry name" value="Peripla_BP_6"/>
    <property type="match status" value="1"/>
</dbReference>
<evidence type="ECO:0000256" key="3">
    <source>
        <dbReference type="ARBA" id="ARBA00022970"/>
    </source>
</evidence>
<dbReference type="PRINTS" id="PR00337">
    <property type="entry name" value="LEUILEVALBP"/>
</dbReference>
<feature type="domain" description="Leucine-binding protein" evidence="5">
    <location>
        <begin position="77"/>
        <end position="380"/>
    </location>
</feature>
<evidence type="ECO:0000259" key="5">
    <source>
        <dbReference type="Pfam" id="PF13458"/>
    </source>
</evidence>
<feature type="region of interest" description="Disordered" evidence="4">
    <location>
        <begin position="36"/>
        <end position="79"/>
    </location>
</feature>
<keyword evidence="2" id="KW-0732">Signal</keyword>
<dbReference type="EMBL" id="ASGZ01000040">
    <property type="protein sequence ID" value="ESP87861.1"/>
    <property type="molecule type" value="Genomic_DNA"/>
</dbReference>
<evidence type="ECO:0000256" key="2">
    <source>
        <dbReference type="ARBA" id="ARBA00022729"/>
    </source>
</evidence>
<organism evidence="6 7">
    <name type="scientific">Candidatus Halobonum tyrrellensis G22</name>
    <dbReference type="NCBI Taxonomy" id="1324957"/>
    <lineage>
        <taxon>Archaea</taxon>
        <taxon>Methanobacteriati</taxon>
        <taxon>Methanobacteriota</taxon>
        <taxon>Stenosarchaea group</taxon>
        <taxon>Halobacteria</taxon>
        <taxon>Halobacteriales</taxon>
        <taxon>Haloferacaceae</taxon>
        <taxon>Candidatus Halobonum</taxon>
    </lineage>
</organism>
<protein>
    <submittedName>
        <fullName evidence="6">Extracellular ligand-binding receptor</fullName>
    </submittedName>
</protein>
<dbReference type="PATRIC" id="fig|1324957.4.peg.2419"/>
<dbReference type="eggNOG" id="arCOG01021">
    <property type="taxonomic scope" value="Archaea"/>
</dbReference>
<name>V4GS24_9EURY</name>
<sequence>MNDRNTGRSEENGGLTRRDALTAAGAAGAVALAGCVSTTDGDGSSPTAEASTGADSDGSPDTDTATEGGDSESSGPYSVGVVNSLTGSLSAFGQRNERGMELALADVNAVGIDGRDLALIAEDSESQAQSGVSAAQKLVNQDGVPFLIGAVGSGVSLAIYESVVQGTDVVQLSQNSTSPDLTEFPGLLRMSPTGRAQSSALADIVAEDGHDSVALTYINNEYGQGIADAFVDAYEGEIAYDSSHDQGQSSYASVVSELASADAPAWVFVTYQPEFTTMAQEAYSSGYEAQFYGADSVQGSDVLSNTPEGSLEGMKVVVPSAAVDQENYQSFASAFEESYGETPTAWSAYMYDCVVTAALSIHAADEFTGAALQETVRDVTRPEGEQVGTFEAASAILADGGTAADVDYQGVSGPIDFDENGDPVGYLQIYTVEDHEYVSSGFVAGE</sequence>
<dbReference type="SUPFAM" id="SSF53822">
    <property type="entry name" value="Periplasmic binding protein-like I"/>
    <property type="match status" value="1"/>
</dbReference>
<dbReference type="PROSITE" id="PS51318">
    <property type="entry name" value="TAT"/>
    <property type="match status" value="1"/>
</dbReference>
<dbReference type="InterPro" id="IPR028082">
    <property type="entry name" value="Peripla_BP_I"/>
</dbReference>